<reference evidence="1 2" key="1">
    <citation type="journal article" date="2014" name="Genome Announc.">
        <title>Draft Genome Sequence of Streptomyces fradiae ATCC 19609, a Strain Highly Sensitive to Antibiotics.</title>
        <authorList>
            <person name="Bekker O.B."/>
            <person name="Klimina K.M."/>
            <person name="Vatlin A.A."/>
            <person name="Zakharevich N.V."/>
            <person name="Kasianov A.S."/>
            <person name="Danilenko V.N."/>
        </authorList>
    </citation>
    <scope>NUCLEOTIDE SEQUENCE [LARGE SCALE GENOMIC DNA]</scope>
    <source>
        <strain evidence="1 2">ATCC 19609</strain>
    </source>
</reference>
<gene>
    <name evidence="1" type="ORF">SFRA_005205</name>
</gene>
<dbReference type="OrthoDB" id="5573113at2"/>
<keyword evidence="2" id="KW-1185">Reference proteome</keyword>
<dbReference type="AlphaFoldDB" id="A0A3M8F841"/>
<organism evidence="1 2">
    <name type="scientific">Streptomyces xinghaiensis</name>
    <dbReference type="NCBI Taxonomy" id="1038928"/>
    <lineage>
        <taxon>Bacteria</taxon>
        <taxon>Bacillati</taxon>
        <taxon>Actinomycetota</taxon>
        <taxon>Actinomycetes</taxon>
        <taxon>Kitasatosporales</taxon>
        <taxon>Streptomycetaceae</taxon>
        <taxon>Streptomyces</taxon>
    </lineage>
</organism>
<sequence>MAGVVAGAAGTAVAALLLTGCSQHDTGGQNDRQDKVAERGRSVMPFDLDQTTHHFTPTDTGGIQEVVADEPGDTEQIGLIRSHLRQEAKAFARGDFGDPARIHGHDMPGLAQLEEGYERLEVRYQKRTDGAALTYHTEDPALAGALHDWFEAQLSDHGDHAEGGH</sequence>
<evidence type="ECO:0000313" key="1">
    <source>
        <dbReference type="EMBL" id="RKM97941.1"/>
    </source>
</evidence>
<dbReference type="EMBL" id="JNAD02000002">
    <property type="protein sequence ID" value="RKM97941.1"/>
    <property type="molecule type" value="Genomic_DNA"/>
</dbReference>
<dbReference type="Proteomes" id="UP000028058">
    <property type="component" value="Unassembled WGS sequence"/>
</dbReference>
<protein>
    <submittedName>
        <fullName evidence="1">Aspartate carbamoyltransferase</fullName>
    </submittedName>
</protein>
<accession>A0A3M8F841</accession>
<dbReference type="GO" id="GO:0016740">
    <property type="term" value="F:transferase activity"/>
    <property type="evidence" value="ECO:0007669"/>
    <property type="project" value="UniProtKB-KW"/>
</dbReference>
<comment type="caution">
    <text evidence="1">The sequence shown here is derived from an EMBL/GenBank/DDBJ whole genome shotgun (WGS) entry which is preliminary data.</text>
</comment>
<proteinExistence type="predicted"/>
<name>A0A3M8F841_9ACTN</name>
<evidence type="ECO:0000313" key="2">
    <source>
        <dbReference type="Proteomes" id="UP000028058"/>
    </source>
</evidence>